<accession>A0AA41V9V0</accession>
<evidence type="ECO:0000313" key="6">
    <source>
        <dbReference type="EMBL" id="MCL7029958.1"/>
    </source>
</evidence>
<comment type="caution">
    <text evidence="6">The sequence shown here is derived from an EMBL/GenBank/DDBJ whole genome shotgun (WGS) entry which is preliminary data.</text>
</comment>
<evidence type="ECO:0000256" key="3">
    <source>
        <dbReference type="ARBA" id="ARBA00023274"/>
    </source>
</evidence>
<dbReference type="EMBL" id="JAJJMA010096125">
    <property type="protein sequence ID" value="MCL7029958.1"/>
    <property type="molecule type" value="Genomic_DNA"/>
</dbReference>
<dbReference type="Gene3D" id="3.40.1120.10">
    <property type="entry name" value="Ribosomal protein l15e"/>
    <property type="match status" value="1"/>
</dbReference>
<dbReference type="InterPro" id="IPR036464">
    <property type="entry name" value="Rubisco_LSMT_subst-bd_sf"/>
</dbReference>
<evidence type="ECO:0000259" key="5">
    <source>
        <dbReference type="Pfam" id="PF09273"/>
    </source>
</evidence>
<dbReference type="InterPro" id="IPR024794">
    <property type="entry name" value="Rbsml_eL15_core_dom_sf"/>
</dbReference>
<name>A0AA41V9V0_PAPNU</name>
<organism evidence="6 7">
    <name type="scientific">Papaver nudicaule</name>
    <name type="common">Iceland poppy</name>
    <dbReference type="NCBI Taxonomy" id="74823"/>
    <lineage>
        <taxon>Eukaryota</taxon>
        <taxon>Viridiplantae</taxon>
        <taxon>Streptophyta</taxon>
        <taxon>Embryophyta</taxon>
        <taxon>Tracheophyta</taxon>
        <taxon>Spermatophyta</taxon>
        <taxon>Magnoliopsida</taxon>
        <taxon>Ranunculales</taxon>
        <taxon>Papaveraceae</taxon>
        <taxon>Papaveroideae</taxon>
        <taxon>Papaver</taxon>
    </lineage>
</organism>
<dbReference type="Pfam" id="PF09273">
    <property type="entry name" value="Rubis-subs-bind"/>
    <property type="match status" value="1"/>
</dbReference>
<dbReference type="InterPro" id="IPR015353">
    <property type="entry name" value="Rubisco_LSMT_subst-bd"/>
</dbReference>
<dbReference type="SUPFAM" id="SSF81822">
    <property type="entry name" value="RuBisCo LSMT C-terminal, substrate-binding domain"/>
    <property type="match status" value="1"/>
</dbReference>
<dbReference type="GO" id="GO:0003723">
    <property type="term" value="F:RNA binding"/>
    <property type="evidence" value="ECO:0007669"/>
    <property type="project" value="TreeGrafter"/>
</dbReference>
<evidence type="ECO:0000256" key="2">
    <source>
        <dbReference type="ARBA" id="ARBA00022980"/>
    </source>
</evidence>
<evidence type="ECO:0000256" key="1">
    <source>
        <dbReference type="ARBA" id="ARBA00006857"/>
    </source>
</evidence>
<dbReference type="Pfam" id="PF00827">
    <property type="entry name" value="Ribosomal_L15e"/>
    <property type="match status" value="1"/>
</dbReference>
<dbReference type="GO" id="GO:0002181">
    <property type="term" value="P:cytoplasmic translation"/>
    <property type="evidence" value="ECO:0007669"/>
    <property type="project" value="TreeGrafter"/>
</dbReference>
<evidence type="ECO:0000313" key="7">
    <source>
        <dbReference type="Proteomes" id="UP001177140"/>
    </source>
</evidence>
<gene>
    <name evidence="6" type="ORF">MKW94_015540</name>
</gene>
<dbReference type="InterPro" id="IPR012678">
    <property type="entry name" value="Ribosomal_uL23/eL15/eS24_sf"/>
</dbReference>
<comment type="similarity">
    <text evidence="1 4">Belongs to the eukaryotic ribosomal protein eL15 family.</text>
</comment>
<dbReference type="GO" id="GO:0022625">
    <property type="term" value="C:cytosolic large ribosomal subunit"/>
    <property type="evidence" value="ECO:0007669"/>
    <property type="project" value="TreeGrafter"/>
</dbReference>
<keyword evidence="7" id="KW-1185">Reference proteome</keyword>
<dbReference type="SMART" id="SM01384">
    <property type="entry name" value="Ribosomal_L15e"/>
    <property type="match status" value="1"/>
</dbReference>
<sequence length="140" mass="16517">MDAFLLEYVFRNAEWSHLELSISRASEELICRVLRETCKTALSKYATTIEELTWPSLFTTLLLWKKLFLQMQDSTYKYFEIILVDAAHNAVCNDPRINWICNTIHKHRELLGRGHLNTKARPSRRATWKTNSTVSLPRYR</sequence>
<proteinExistence type="inferred from homology"/>
<dbReference type="InterPro" id="IPR000439">
    <property type="entry name" value="Ribosomal_eL15"/>
</dbReference>
<dbReference type="Gene3D" id="3.90.1420.10">
    <property type="entry name" value="Rubisco LSMT, substrate-binding domain"/>
    <property type="match status" value="1"/>
</dbReference>
<feature type="domain" description="Rubisco LSMT substrate-binding" evidence="5">
    <location>
        <begin position="2"/>
        <end position="51"/>
    </location>
</feature>
<dbReference type="SUPFAM" id="SSF54189">
    <property type="entry name" value="Ribosomal proteins S24e, L23 and L15e"/>
    <property type="match status" value="1"/>
</dbReference>
<dbReference type="PANTHER" id="PTHR11847">
    <property type="entry name" value="RIBOSOMAL PROTEIN L15"/>
    <property type="match status" value="1"/>
</dbReference>
<evidence type="ECO:0000256" key="4">
    <source>
        <dbReference type="RuleBase" id="RU000663"/>
    </source>
</evidence>
<dbReference type="PANTHER" id="PTHR11847:SF4">
    <property type="entry name" value="LARGE RIBOSOMAL SUBUNIT PROTEIN EL15"/>
    <property type="match status" value="1"/>
</dbReference>
<keyword evidence="2 4" id="KW-0689">Ribosomal protein</keyword>
<protein>
    <recommendedName>
        <fullName evidence="4">Ribosomal protein L15</fullName>
    </recommendedName>
</protein>
<dbReference type="AlphaFoldDB" id="A0AA41V9V0"/>
<dbReference type="Proteomes" id="UP001177140">
    <property type="component" value="Unassembled WGS sequence"/>
</dbReference>
<reference evidence="6" key="1">
    <citation type="submission" date="2022-03" db="EMBL/GenBank/DDBJ databases">
        <title>A functionally conserved STORR gene fusion in Papaver species that diverged 16.8 million years ago.</title>
        <authorList>
            <person name="Catania T."/>
        </authorList>
    </citation>
    <scope>NUCLEOTIDE SEQUENCE</scope>
    <source>
        <strain evidence="6">S-191538</strain>
    </source>
</reference>
<keyword evidence="3 4" id="KW-0687">Ribonucleoprotein</keyword>
<dbReference type="GO" id="GO:0003735">
    <property type="term" value="F:structural constituent of ribosome"/>
    <property type="evidence" value="ECO:0007669"/>
    <property type="project" value="InterPro"/>
</dbReference>